<gene>
    <name evidence="2" type="ORF">GCM10025760_02600</name>
</gene>
<dbReference type="Proteomes" id="UP001501407">
    <property type="component" value="Unassembled WGS sequence"/>
</dbReference>
<protein>
    <recommendedName>
        <fullName evidence="4">DNA helicase</fullName>
    </recommendedName>
</protein>
<organism evidence="2 3">
    <name type="scientific">Microbacterium yannicii</name>
    <dbReference type="NCBI Taxonomy" id="671622"/>
    <lineage>
        <taxon>Bacteria</taxon>
        <taxon>Bacillati</taxon>
        <taxon>Actinomycetota</taxon>
        <taxon>Actinomycetes</taxon>
        <taxon>Micrococcales</taxon>
        <taxon>Microbacteriaceae</taxon>
        <taxon>Microbacterium</taxon>
    </lineage>
</organism>
<keyword evidence="3" id="KW-1185">Reference proteome</keyword>
<sequence>MKRHFYIVSEFGATPPVSAGVWQDGETDIPTTGRATVSVSRKRKKELEKLQKQANQLWETQQVLVGEAASVAREASRQLGHFGREQVKPQVQAGYERYAAPYVEKGKKVVSSTVIPAAGAVVGSALSVWDAANDTRAHLAGGHGLERPDPKKYGKKADKYAREATRYLSARLDRAAPQKKGIGAGGVIAIILGVAAAVGVLYAAWQTLRADDELWVADDPLRAPDA</sequence>
<keyword evidence="1" id="KW-0472">Membrane</keyword>
<evidence type="ECO:0000313" key="2">
    <source>
        <dbReference type="EMBL" id="GAA5084580.1"/>
    </source>
</evidence>
<name>A0ABP9LX82_9MICO</name>
<evidence type="ECO:0000256" key="1">
    <source>
        <dbReference type="SAM" id="Phobius"/>
    </source>
</evidence>
<evidence type="ECO:0000313" key="3">
    <source>
        <dbReference type="Proteomes" id="UP001501407"/>
    </source>
</evidence>
<accession>A0ABP9LX82</accession>
<comment type="caution">
    <text evidence="2">The sequence shown here is derived from an EMBL/GenBank/DDBJ whole genome shotgun (WGS) entry which is preliminary data.</text>
</comment>
<evidence type="ECO:0008006" key="4">
    <source>
        <dbReference type="Google" id="ProtNLM"/>
    </source>
</evidence>
<feature type="transmembrane region" description="Helical" evidence="1">
    <location>
        <begin position="181"/>
        <end position="205"/>
    </location>
</feature>
<dbReference type="EMBL" id="BAABKZ010000001">
    <property type="protein sequence ID" value="GAA5084580.1"/>
    <property type="molecule type" value="Genomic_DNA"/>
</dbReference>
<proteinExistence type="predicted"/>
<keyword evidence="1" id="KW-1133">Transmembrane helix</keyword>
<keyword evidence="1" id="KW-0812">Transmembrane</keyword>
<reference evidence="3" key="1">
    <citation type="journal article" date="2019" name="Int. J. Syst. Evol. Microbiol.">
        <title>The Global Catalogue of Microorganisms (GCM) 10K type strain sequencing project: providing services to taxonomists for standard genome sequencing and annotation.</title>
        <authorList>
            <consortium name="The Broad Institute Genomics Platform"/>
            <consortium name="The Broad Institute Genome Sequencing Center for Infectious Disease"/>
            <person name="Wu L."/>
            <person name="Ma J."/>
        </authorList>
    </citation>
    <scope>NUCLEOTIDE SEQUENCE [LARGE SCALE GENOMIC DNA]</scope>
    <source>
        <strain evidence="3">JCM 18959</strain>
    </source>
</reference>